<organism evidence="9 10">
    <name type="scientific">Ladona fulva</name>
    <name type="common">Scarce chaser dragonfly</name>
    <name type="synonym">Libellula fulva</name>
    <dbReference type="NCBI Taxonomy" id="123851"/>
    <lineage>
        <taxon>Eukaryota</taxon>
        <taxon>Metazoa</taxon>
        <taxon>Ecdysozoa</taxon>
        <taxon>Arthropoda</taxon>
        <taxon>Hexapoda</taxon>
        <taxon>Insecta</taxon>
        <taxon>Pterygota</taxon>
        <taxon>Palaeoptera</taxon>
        <taxon>Odonata</taxon>
        <taxon>Epiprocta</taxon>
        <taxon>Anisoptera</taxon>
        <taxon>Libelluloidea</taxon>
        <taxon>Libellulidae</taxon>
        <taxon>Ladona</taxon>
    </lineage>
</organism>
<dbReference type="PANTHER" id="PTHR12810:SF0">
    <property type="entry name" value="SMALL RIBOSOMAL SUBUNIT PROTEIN MS29"/>
    <property type="match status" value="1"/>
</dbReference>
<evidence type="ECO:0000256" key="3">
    <source>
        <dbReference type="ARBA" id="ARBA00022946"/>
    </source>
</evidence>
<dbReference type="EMBL" id="KZ308589">
    <property type="protein sequence ID" value="KAG8232062.1"/>
    <property type="molecule type" value="Genomic_DNA"/>
</dbReference>
<keyword evidence="5" id="KW-0496">Mitochondrion</keyword>
<evidence type="ECO:0000256" key="2">
    <source>
        <dbReference type="ARBA" id="ARBA00009863"/>
    </source>
</evidence>
<comment type="subcellular location">
    <subcellularLocation>
        <location evidence="1">Mitochondrion</location>
    </subcellularLocation>
</comment>
<evidence type="ECO:0000256" key="7">
    <source>
        <dbReference type="ARBA" id="ARBA00035140"/>
    </source>
</evidence>
<dbReference type="Pfam" id="PF10236">
    <property type="entry name" value="DAP3"/>
    <property type="match status" value="1"/>
</dbReference>
<evidence type="ECO:0000313" key="9">
    <source>
        <dbReference type="EMBL" id="KAG8232062.1"/>
    </source>
</evidence>
<reference evidence="9" key="2">
    <citation type="submission" date="2017-10" db="EMBL/GenBank/DDBJ databases">
        <title>Ladona fulva Genome sequencing and assembly.</title>
        <authorList>
            <person name="Murali S."/>
            <person name="Richards S."/>
            <person name="Bandaranaike D."/>
            <person name="Bellair M."/>
            <person name="Blankenburg K."/>
            <person name="Chao H."/>
            <person name="Dinh H."/>
            <person name="Doddapaneni H."/>
            <person name="Dugan-Rocha S."/>
            <person name="Elkadiri S."/>
            <person name="Gnanaolivu R."/>
            <person name="Hernandez B."/>
            <person name="Skinner E."/>
            <person name="Javaid M."/>
            <person name="Lee S."/>
            <person name="Li M."/>
            <person name="Ming W."/>
            <person name="Munidasa M."/>
            <person name="Muniz J."/>
            <person name="Nguyen L."/>
            <person name="Hughes D."/>
            <person name="Osuji N."/>
            <person name="Pu L.-L."/>
            <person name="Puazo M."/>
            <person name="Qu C."/>
            <person name="Quiroz J."/>
            <person name="Raj R."/>
            <person name="Weissenberger G."/>
            <person name="Xin Y."/>
            <person name="Zou X."/>
            <person name="Han Y."/>
            <person name="Worley K."/>
            <person name="Muzny D."/>
            <person name="Gibbs R."/>
        </authorList>
    </citation>
    <scope>NUCLEOTIDE SEQUENCE</scope>
    <source>
        <strain evidence="9">Sampled in the wild</strain>
    </source>
</reference>
<keyword evidence="3" id="KW-0809">Transit peptide</keyword>
<dbReference type="PANTHER" id="PTHR12810">
    <property type="entry name" value="MITOCHONDRIAL 28S RIBOSOMAL PROTEIN S29"/>
    <property type="match status" value="1"/>
</dbReference>
<dbReference type="GO" id="GO:0003735">
    <property type="term" value="F:structural constituent of ribosome"/>
    <property type="evidence" value="ECO:0007669"/>
    <property type="project" value="TreeGrafter"/>
</dbReference>
<evidence type="ECO:0000256" key="1">
    <source>
        <dbReference type="ARBA" id="ARBA00004173"/>
    </source>
</evidence>
<feature type="signal peptide" evidence="8">
    <location>
        <begin position="1"/>
        <end position="17"/>
    </location>
</feature>
<keyword evidence="10" id="KW-1185">Reference proteome</keyword>
<comment type="caution">
    <text evidence="9">The sequence shown here is derived from an EMBL/GenBank/DDBJ whole genome shotgun (WGS) entry which is preliminary data.</text>
</comment>
<dbReference type="GO" id="GO:0005763">
    <property type="term" value="C:mitochondrial small ribosomal subunit"/>
    <property type="evidence" value="ECO:0007669"/>
    <property type="project" value="TreeGrafter"/>
</dbReference>
<evidence type="ECO:0000256" key="6">
    <source>
        <dbReference type="ARBA" id="ARBA00023274"/>
    </source>
</evidence>
<dbReference type="OrthoDB" id="274828at2759"/>
<dbReference type="Proteomes" id="UP000792457">
    <property type="component" value="Unassembled WGS sequence"/>
</dbReference>
<dbReference type="AlphaFoldDB" id="A0A8K0KCU1"/>
<reference evidence="9" key="1">
    <citation type="submission" date="2013-04" db="EMBL/GenBank/DDBJ databases">
        <authorList>
            <person name="Qu J."/>
            <person name="Murali S.C."/>
            <person name="Bandaranaike D."/>
            <person name="Bellair M."/>
            <person name="Blankenburg K."/>
            <person name="Chao H."/>
            <person name="Dinh H."/>
            <person name="Doddapaneni H."/>
            <person name="Downs B."/>
            <person name="Dugan-Rocha S."/>
            <person name="Elkadiri S."/>
            <person name="Gnanaolivu R.D."/>
            <person name="Hernandez B."/>
            <person name="Javaid M."/>
            <person name="Jayaseelan J.C."/>
            <person name="Lee S."/>
            <person name="Li M."/>
            <person name="Ming W."/>
            <person name="Munidasa M."/>
            <person name="Muniz J."/>
            <person name="Nguyen L."/>
            <person name="Ongeri F."/>
            <person name="Osuji N."/>
            <person name="Pu L.-L."/>
            <person name="Puazo M."/>
            <person name="Qu C."/>
            <person name="Quiroz J."/>
            <person name="Raj R."/>
            <person name="Weissenberger G."/>
            <person name="Xin Y."/>
            <person name="Zou X."/>
            <person name="Han Y."/>
            <person name="Richards S."/>
            <person name="Worley K."/>
            <person name="Muzny D."/>
            <person name="Gibbs R."/>
        </authorList>
    </citation>
    <scope>NUCLEOTIDE SEQUENCE</scope>
    <source>
        <strain evidence="9">Sampled in the wild</strain>
    </source>
</reference>
<feature type="chain" id="PRO_5035457635" description="Small ribosomal subunit protein mS29" evidence="8">
    <location>
        <begin position="18"/>
        <end position="371"/>
    </location>
</feature>
<dbReference type="InterPro" id="IPR019368">
    <property type="entry name" value="Ribosomal_mS29"/>
</dbReference>
<sequence>MFHIAYILFTMAIRIRARILSSIVKRCMSSTVVEPSVAVNHMSANNEHTTRIFRTSESNPVNHGENHLNLFYTIPPEVKQQLFLHGGLPKSFEKQVQTFQETWQAWMWENNLISTYLTLWICFWIPPCTCTLERCKEVANSTSKEGYYDLPLDAAAWLLHFKTQNASLLNKLNLKVSQEYVWSKREITKEGDPLTELIDLGLNRVKYASDIVVALIKEIKEASTSGRCKTLVALDGFNAFFSTKTRIKSDTKAMVLPPKVTLTEAFLDITKFDWCNGGVVLTVDELASCDERTGSNFPMYQLGRNGFEHLDPFVPVQIEEYNHQEINSCIEYYLDRRWLQSPKAKTDEGRKELAFLSGRNPFQLMKVCAPL</sequence>
<name>A0A8K0KCU1_LADFU</name>
<protein>
    <recommendedName>
        <fullName evidence="7">Small ribosomal subunit protein mS29</fullName>
    </recommendedName>
</protein>
<gene>
    <name evidence="9" type="ORF">J437_LFUL012013</name>
</gene>
<keyword evidence="4" id="KW-0689">Ribosomal protein</keyword>
<evidence type="ECO:0000256" key="5">
    <source>
        <dbReference type="ARBA" id="ARBA00023128"/>
    </source>
</evidence>
<evidence type="ECO:0000313" key="10">
    <source>
        <dbReference type="Proteomes" id="UP000792457"/>
    </source>
</evidence>
<proteinExistence type="inferred from homology"/>
<evidence type="ECO:0000256" key="4">
    <source>
        <dbReference type="ARBA" id="ARBA00022980"/>
    </source>
</evidence>
<comment type="similarity">
    <text evidence="2">Belongs to the mitochondrion-specific ribosomal protein mS29 family.</text>
</comment>
<keyword evidence="6" id="KW-0687">Ribonucleoprotein</keyword>
<evidence type="ECO:0000256" key="8">
    <source>
        <dbReference type="SAM" id="SignalP"/>
    </source>
</evidence>
<keyword evidence="8" id="KW-0732">Signal</keyword>
<accession>A0A8K0KCU1</accession>